<dbReference type="SUPFAM" id="SSF52047">
    <property type="entry name" value="RNI-like"/>
    <property type="match status" value="1"/>
</dbReference>
<keyword evidence="6" id="KW-1185">Reference proteome</keyword>
<evidence type="ECO:0000256" key="2">
    <source>
        <dbReference type="ARBA" id="ARBA00022614"/>
    </source>
</evidence>
<accession>A0A6A5YQU5</accession>
<dbReference type="GO" id="GO:0005634">
    <property type="term" value="C:nucleus"/>
    <property type="evidence" value="ECO:0007669"/>
    <property type="project" value="TreeGrafter"/>
</dbReference>
<dbReference type="InterPro" id="IPR032675">
    <property type="entry name" value="LRR_dom_sf"/>
</dbReference>
<dbReference type="Proteomes" id="UP000799770">
    <property type="component" value="Unassembled WGS sequence"/>
</dbReference>
<dbReference type="GO" id="GO:0005096">
    <property type="term" value="F:GTPase activator activity"/>
    <property type="evidence" value="ECO:0007669"/>
    <property type="project" value="UniProtKB-KW"/>
</dbReference>
<dbReference type="Pfam" id="PF13516">
    <property type="entry name" value="LRR_6"/>
    <property type="match status" value="2"/>
</dbReference>
<evidence type="ECO:0000313" key="5">
    <source>
        <dbReference type="EMBL" id="KAF2109462.1"/>
    </source>
</evidence>
<dbReference type="Gene3D" id="3.80.10.10">
    <property type="entry name" value="Ribonuclease Inhibitor"/>
    <property type="match status" value="1"/>
</dbReference>
<evidence type="ECO:0000256" key="1">
    <source>
        <dbReference type="ARBA" id="ARBA00022468"/>
    </source>
</evidence>
<dbReference type="PANTHER" id="PTHR24113">
    <property type="entry name" value="RAN GTPASE-ACTIVATING PROTEIN 1"/>
    <property type="match status" value="1"/>
</dbReference>
<name>A0A6A5YQU5_9PLEO</name>
<evidence type="ECO:0000313" key="6">
    <source>
        <dbReference type="Proteomes" id="UP000799770"/>
    </source>
</evidence>
<reference evidence="5" key="1">
    <citation type="journal article" date="2020" name="Stud. Mycol.">
        <title>101 Dothideomycetes genomes: a test case for predicting lifestyles and emergence of pathogens.</title>
        <authorList>
            <person name="Haridas S."/>
            <person name="Albert R."/>
            <person name="Binder M."/>
            <person name="Bloem J."/>
            <person name="Labutti K."/>
            <person name="Salamov A."/>
            <person name="Andreopoulos B."/>
            <person name="Baker S."/>
            <person name="Barry K."/>
            <person name="Bills G."/>
            <person name="Bluhm B."/>
            <person name="Cannon C."/>
            <person name="Castanera R."/>
            <person name="Culley D."/>
            <person name="Daum C."/>
            <person name="Ezra D."/>
            <person name="Gonzalez J."/>
            <person name="Henrissat B."/>
            <person name="Kuo A."/>
            <person name="Liang C."/>
            <person name="Lipzen A."/>
            <person name="Lutzoni F."/>
            <person name="Magnuson J."/>
            <person name="Mondo S."/>
            <person name="Nolan M."/>
            <person name="Ohm R."/>
            <person name="Pangilinan J."/>
            <person name="Park H.-J."/>
            <person name="Ramirez L."/>
            <person name="Alfaro M."/>
            <person name="Sun H."/>
            <person name="Tritt A."/>
            <person name="Yoshinaga Y."/>
            <person name="Zwiers L.-H."/>
            <person name="Turgeon B."/>
            <person name="Goodwin S."/>
            <person name="Spatafora J."/>
            <person name="Crous P."/>
            <person name="Grigoriev I."/>
        </authorList>
    </citation>
    <scope>NUCLEOTIDE SEQUENCE</scope>
    <source>
        <strain evidence="5">CBS 627.86</strain>
    </source>
</reference>
<dbReference type="CDD" id="cd00116">
    <property type="entry name" value="LRR_RI"/>
    <property type="match status" value="1"/>
</dbReference>
<keyword evidence="1" id="KW-0343">GTPase activation</keyword>
<keyword evidence="3" id="KW-0677">Repeat</keyword>
<evidence type="ECO:0000256" key="4">
    <source>
        <dbReference type="SAM" id="MobiDB-lite"/>
    </source>
</evidence>
<proteinExistence type="predicted"/>
<dbReference type="InterPro" id="IPR027038">
    <property type="entry name" value="RanGap"/>
</dbReference>
<dbReference type="AlphaFoldDB" id="A0A6A5YQU5"/>
<keyword evidence="2" id="KW-0433">Leucine-rich repeat</keyword>
<dbReference type="GO" id="GO:0006913">
    <property type="term" value="P:nucleocytoplasmic transport"/>
    <property type="evidence" value="ECO:0007669"/>
    <property type="project" value="TreeGrafter"/>
</dbReference>
<gene>
    <name evidence="5" type="ORF">BDV96DRAFT_651896</name>
</gene>
<dbReference type="GO" id="GO:0031267">
    <property type="term" value="F:small GTPase binding"/>
    <property type="evidence" value="ECO:0007669"/>
    <property type="project" value="TreeGrafter"/>
</dbReference>
<dbReference type="GO" id="GO:0048471">
    <property type="term" value="C:perinuclear region of cytoplasm"/>
    <property type="evidence" value="ECO:0007669"/>
    <property type="project" value="TreeGrafter"/>
</dbReference>
<feature type="compositionally biased region" description="Basic and acidic residues" evidence="4">
    <location>
        <begin position="407"/>
        <end position="427"/>
    </location>
</feature>
<dbReference type="PANTHER" id="PTHR24113:SF12">
    <property type="entry name" value="RAN GTPASE-ACTIVATING PROTEIN 1"/>
    <property type="match status" value="1"/>
</dbReference>
<feature type="region of interest" description="Disordered" evidence="4">
    <location>
        <begin position="339"/>
        <end position="427"/>
    </location>
</feature>
<dbReference type="InterPro" id="IPR001611">
    <property type="entry name" value="Leu-rich_rpt"/>
</dbReference>
<dbReference type="EMBL" id="ML977342">
    <property type="protein sequence ID" value="KAF2109462.1"/>
    <property type="molecule type" value="Genomic_DNA"/>
</dbReference>
<dbReference type="OrthoDB" id="184583at2759"/>
<organism evidence="5 6">
    <name type="scientific">Lophiotrema nucula</name>
    <dbReference type="NCBI Taxonomy" id="690887"/>
    <lineage>
        <taxon>Eukaryota</taxon>
        <taxon>Fungi</taxon>
        <taxon>Dikarya</taxon>
        <taxon>Ascomycota</taxon>
        <taxon>Pezizomycotina</taxon>
        <taxon>Dothideomycetes</taxon>
        <taxon>Pleosporomycetidae</taxon>
        <taxon>Pleosporales</taxon>
        <taxon>Lophiotremataceae</taxon>
        <taxon>Lophiotrema</taxon>
    </lineage>
</organism>
<dbReference type="SMART" id="SM00368">
    <property type="entry name" value="LRR_RI"/>
    <property type="match status" value="8"/>
</dbReference>
<feature type="compositionally biased region" description="Acidic residues" evidence="4">
    <location>
        <begin position="344"/>
        <end position="386"/>
    </location>
</feature>
<sequence length="427" mass="46478">MSDTKVFSLEGKVLKLDSAEDIEPHIKDLKANDDVEEVRFLGNTLGIGASEALAKVLETKNKLQVANFADVFTGRLLSEIPPALAALLTSLLTLPDLHTVNLSDNAFGLNTQAPLVDFLSQHVPLRHLILNNNGLGPAAGVLVAEALTKLAEKKEAARREGKVVPNLETVICGRNRLENGSMAAWATAYAAHNKIKEIKMVQNGIRQEGITHLLTNGLSHATELNILDLQDNTFTATGAKALSNVVGKWTELKELGVGDCLLSARGGVALANALQKGKHTKLEVLRLQFNEITSKGIKGLADAHTALPALRRIELNGNRFEEEDPSIEKLREVLEARKEAADGVGEDDEEYWGIDELDELEEESDDEEDEDEDAKAGSDEEEEGVNVEEKAARQIIADQEAEDENVPQEKDQKVDDLADALAKTEIK</sequence>
<evidence type="ECO:0000256" key="3">
    <source>
        <dbReference type="ARBA" id="ARBA00022737"/>
    </source>
</evidence>
<dbReference type="GO" id="GO:0005829">
    <property type="term" value="C:cytosol"/>
    <property type="evidence" value="ECO:0007669"/>
    <property type="project" value="TreeGrafter"/>
</dbReference>
<protein>
    <submittedName>
        <fullName evidence="5">Ran GTPase activating protein 1</fullName>
    </submittedName>
</protein>